<dbReference type="Pfam" id="PF08811">
    <property type="entry name" value="DUF1800"/>
    <property type="match status" value="1"/>
</dbReference>
<evidence type="ECO:0008006" key="4">
    <source>
        <dbReference type="Google" id="ProtNLM"/>
    </source>
</evidence>
<keyword evidence="1" id="KW-0732">Signal</keyword>
<accession>A0A5C6FET7</accession>
<comment type="caution">
    <text evidence="2">The sequence shown here is derived from an EMBL/GenBank/DDBJ whole genome shotgun (WGS) entry which is preliminary data.</text>
</comment>
<evidence type="ECO:0000313" key="2">
    <source>
        <dbReference type="EMBL" id="TWU60021.1"/>
    </source>
</evidence>
<proteinExistence type="predicted"/>
<gene>
    <name evidence="2" type="ORF">Poly51_02950</name>
</gene>
<reference evidence="2 3" key="1">
    <citation type="submission" date="2019-02" db="EMBL/GenBank/DDBJ databases">
        <title>Deep-cultivation of Planctomycetes and their phenomic and genomic characterization uncovers novel biology.</title>
        <authorList>
            <person name="Wiegand S."/>
            <person name="Jogler M."/>
            <person name="Boedeker C."/>
            <person name="Pinto D."/>
            <person name="Vollmers J."/>
            <person name="Rivas-Marin E."/>
            <person name="Kohn T."/>
            <person name="Peeters S.H."/>
            <person name="Heuer A."/>
            <person name="Rast P."/>
            <person name="Oberbeckmann S."/>
            <person name="Bunk B."/>
            <person name="Jeske O."/>
            <person name="Meyerdierks A."/>
            <person name="Storesund J.E."/>
            <person name="Kallscheuer N."/>
            <person name="Luecker S."/>
            <person name="Lage O.M."/>
            <person name="Pohl T."/>
            <person name="Merkel B.J."/>
            <person name="Hornburger P."/>
            <person name="Mueller R.-W."/>
            <person name="Bruemmer F."/>
            <person name="Labrenz M."/>
            <person name="Spormann A.M."/>
            <person name="Op Den Camp H."/>
            <person name="Overmann J."/>
            <person name="Amann R."/>
            <person name="Jetten M.S.M."/>
            <person name="Mascher T."/>
            <person name="Medema M.H."/>
            <person name="Devos D.P."/>
            <person name="Kaster A.-K."/>
            <person name="Ovreas L."/>
            <person name="Rohde M."/>
            <person name="Galperin M.Y."/>
            <person name="Jogler C."/>
        </authorList>
    </citation>
    <scope>NUCLEOTIDE SEQUENCE [LARGE SCALE GENOMIC DNA]</scope>
    <source>
        <strain evidence="2 3">Poly51</strain>
    </source>
</reference>
<dbReference type="EMBL" id="SJPW01000001">
    <property type="protein sequence ID" value="TWU60021.1"/>
    <property type="molecule type" value="Genomic_DNA"/>
</dbReference>
<dbReference type="InterPro" id="IPR014917">
    <property type="entry name" value="DUF1800"/>
</dbReference>
<dbReference type="PANTHER" id="PTHR43737:SF1">
    <property type="entry name" value="DUF1501 DOMAIN-CONTAINING PROTEIN"/>
    <property type="match status" value="1"/>
</dbReference>
<keyword evidence="3" id="KW-1185">Reference proteome</keyword>
<protein>
    <recommendedName>
        <fullName evidence="4">DUF1800 domain-containing protein</fullName>
    </recommendedName>
</protein>
<dbReference type="RefSeq" id="WP_146453570.1">
    <property type="nucleotide sequence ID" value="NZ_SJPW01000001.1"/>
</dbReference>
<name>A0A5C6FET7_9BACT</name>
<evidence type="ECO:0000256" key="1">
    <source>
        <dbReference type="SAM" id="SignalP"/>
    </source>
</evidence>
<dbReference type="PANTHER" id="PTHR43737">
    <property type="entry name" value="BLL7424 PROTEIN"/>
    <property type="match status" value="1"/>
</dbReference>
<sequence length="612" mass="69052" precursor="true">MLRFVVAVLGLCVGLSVVSAGTFTSETYRDLRLVRQRIQAAQFLSRTTFGPTIDEIEELATRMVQVGTRQACVEWIDAQMALPPTLHQDTLNALLAEHGAANDDSDARYLGQYRYHAFYHCALRAPDQLRQRVAWALSQIFVISDIEDGFGETLKNADGNPHWYGPTNFYEKFVSGAFGNYRPLLGEVTFHPMMGNYLSHLRNAKADPANNYYPDENYAREIMQLFSIGLYELHPDGRAKNDVGGDLIPTYGMDTIQSLASVFTGLTFKGAEYFHWGEPRDYLNPMEMWDDYHETAAKELLGGTVLPAHSGAPGSGMADINATLDNLADHPNVGPFLARRLIQRLVRSNPSRGYIRRVVTAFNEGGNGNVGDIGAMIKAILIDPEAWRSTRGRSKRLPGGGGEYTVIDRGTEYSRMQEPQLHYLAMIRGLVGDMYHNDEPTSYAIMPRMQWDLAQSPFGSPNVFNFYLPDYQPPGPLATVVPSRRLAENRITAPEFTLLTPVLNNRMGNRYKWDLYQGEAKYWMWEPVIPTRTSRLVFDYSQMLIDVDADREGLLERLDLQFCRGTMPDETRQDILDAVESISIELEYTDAMDRLTAMLYLVISSPDCWVLP</sequence>
<dbReference type="OrthoDB" id="9772295at2"/>
<evidence type="ECO:0000313" key="3">
    <source>
        <dbReference type="Proteomes" id="UP000318288"/>
    </source>
</evidence>
<dbReference type="AlphaFoldDB" id="A0A5C6FET7"/>
<organism evidence="2 3">
    <name type="scientific">Rubripirellula tenax</name>
    <dbReference type="NCBI Taxonomy" id="2528015"/>
    <lineage>
        <taxon>Bacteria</taxon>
        <taxon>Pseudomonadati</taxon>
        <taxon>Planctomycetota</taxon>
        <taxon>Planctomycetia</taxon>
        <taxon>Pirellulales</taxon>
        <taxon>Pirellulaceae</taxon>
        <taxon>Rubripirellula</taxon>
    </lineage>
</organism>
<feature type="chain" id="PRO_5022706647" description="DUF1800 domain-containing protein" evidence="1">
    <location>
        <begin position="21"/>
        <end position="612"/>
    </location>
</feature>
<feature type="signal peptide" evidence="1">
    <location>
        <begin position="1"/>
        <end position="20"/>
    </location>
</feature>
<dbReference type="Proteomes" id="UP000318288">
    <property type="component" value="Unassembled WGS sequence"/>
</dbReference>